<name>A0A0E3T891_9CAUD</name>
<evidence type="ECO:0008006" key="3">
    <source>
        <dbReference type="Google" id="ProtNLM"/>
    </source>
</evidence>
<accession>A0A0E3T891</accession>
<gene>
    <name evidence="1" type="ORF">Gsput1_10</name>
</gene>
<reference evidence="1 2" key="1">
    <citation type="journal article" date="2015" name="Sci. Rep.">
        <title>Bacteriophages of wastewater foaming-associated filamentous Gordonia reduce host levels in raw activated sludge.</title>
        <authorList>
            <person name="Liu M."/>
            <person name="Gill J.J."/>
            <person name="Young R."/>
            <person name="Summer E.J."/>
        </authorList>
    </citation>
    <scope>NUCLEOTIDE SEQUENCE [LARGE SCALE GENOMIC DNA]</scope>
</reference>
<dbReference type="Proteomes" id="UP000033018">
    <property type="component" value="Segment"/>
</dbReference>
<protein>
    <recommendedName>
        <fullName evidence="3">Head-to-tail adaptor</fullName>
    </recommendedName>
</protein>
<keyword evidence="2" id="KW-1185">Reference proteome</keyword>
<sequence length="179" mass="19447">MTKGGRVTITPNDLAEFTGGQVDPDAPGVQRLIDGALDVIRTYCGWHVLGEIRETLTLNGSGLKDQELPTTHVVEVHEVVEDGELVPSTAYRWSADGALRKRVGVWLDEFRAVEVTLTHGFERQADVELVALQLASRIAANPLGLRNEAVGAMTFGHGGSGVMLLDDEYVRLDPFRAVV</sequence>
<dbReference type="GeneID" id="28800850"/>
<dbReference type="EMBL" id="KP790011">
    <property type="protein sequence ID" value="AKC03035.1"/>
    <property type="molecule type" value="Genomic_DNA"/>
</dbReference>
<evidence type="ECO:0000313" key="2">
    <source>
        <dbReference type="Proteomes" id="UP000033018"/>
    </source>
</evidence>
<dbReference type="KEGG" id="vg:28800850"/>
<proteinExistence type="predicted"/>
<evidence type="ECO:0000313" key="1">
    <source>
        <dbReference type="EMBL" id="AKC03035.1"/>
    </source>
</evidence>
<dbReference type="RefSeq" id="YP_009275696.1">
    <property type="nucleotide sequence ID" value="NC_030932.1"/>
</dbReference>
<organism evidence="1 2">
    <name type="scientific">Gordonia phage Gsput1</name>
    <dbReference type="NCBI Taxonomy" id="1622193"/>
    <lineage>
        <taxon>Viruses</taxon>
        <taxon>Duplodnaviria</taxon>
        <taxon>Heunggongvirae</taxon>
        <taxon>Uroviricota</taxon>
        <taxon>Caudoviricetes</taxon>
        <taxon>Ruthgordonvirinae</taxon>
        <taxon>Gesputvirus</taxon>
        <taxon>Gesputvirus gsput1</taxon>
    </lineage>
</organism>
<dbReference type="OrthoDB" id="9499at10239"/>